<gene>
    <name evidence="3" type="ORF">LSAT_V11C800390150</name>
</gene>
<accession>A0A9R1URX9</accession>
<protein>
    <recommendedName>
        <fullName evidence="5">Ubiquitin-like protease family profile domain-containing protein</fullName>
    </recommendedName>
</protein>
<feature type="region of interest" description="Disordered" evidence="1">
    <location>
        <begin position="97"/>
        <end position="129"/>
    </location>
</feature>
<sequence>MYFIILLIFLTLILKISHCVVGGSKKYTKNTTRRTVVEIVNKLRKNKDEKTIDENVEKQKKLEGDEIQKKQTKNLMKQDESVLKTLEKKTTQEIRESPRFQKTKTKKSMKQDKSVFKTPEKKTTQGKRKTKTKTLEVFGEKKEKVTINLNDKVSLRTRMSLKKFYDIVKSLKKEQKKAVREMGLGSLLRIATNGISRKLTRFVVNSFNPSDMKMHLPNAKIDITPELVHDLLGIPLENDEESDTDENEDMKLNELVFKAKKNYKKLVNDKMKFEKLIEFSTTKFTEIDELKDMKKVFEQEFIYKTQNEDDHAKGDRNEDEEKSDENLNEHEIKNQPIMVTPRNLYNDPIVHEIADSIQCILNFDDYDDFENVKRYSYDSEEKERDNNILGIEDDEDKKREVEKRLKKPSLKLSSPYNKKEVCASKSVDPDEVKVSDRIFSRIGNSSEKIFQTKRGYMLGRGMIETMQAGVWLHAHVIDAWTDILNYEEKLNSNSTVNQYFFDASIVRQFIFDKNIPFNERFDKFESNIKDAMKKDKELLTFEKVHLVFFLVHQKNHFYIICINLEEPAKILCSSYLMRVNHKSTLILEGIEPERVNMNWRTMDNHVDCGVFCMRHMETYMGDKTINWTCGLPKESKQQQSVLNDLRIKYLAKILLSDANTYRSKIIAQTAKFAKKTHEE</sequence>
<feature type="signal peptide" evidence="2">
    <location>
        <begin position="1"/>
        <end position="19"/>
    </location>
</feature>
<keyword evidence="4" id="KW-1185">Reference proteome</keyword>
<feature type="compositionally biased region" description="Basic and acidic residues" evidence="1">
    <location>
        <begin position="324"/>
        <end position="333"/>
    </location>
</feature>
<dbReference type="SUPFAM" id="SSF54001">
    <property type="entry name" value="Cysteine proteinases"/>
    <property type="match status" value="1"/>
</dbReference>
<evidence type="ECO:0000313" key="4">
    <source>
        <dbReference type="Proteomes" id="UP000235145"/>
    </source>
</evidence>
<feature type="region of interest" description="Disordered" evidence="1">
    <location>
        <begin position="306"/>
        <end position="335"/>
    </location>
</feature>
<keyword evidence="2" id="KW-0732">Signal</keyword>
<comment type="caution">
    <text evidence="3">The sequence shown here is derived from an EMBL/GenBank/DDBJ whole genome shotgun (WGS) entry which is preliminary data.</text>
</comment>
<dbReference type="Gene3D" id="3.40.395.10">
    <property type="entry name" value="Adenoviral Proteinase, Chain A"/>
    <property type="match status" value="1"/>
</dbReference>
<reference evidence="3 4" key="1">
    <citation type="journal article" date="2017" name="Nat. Commun.">
        <title>Genome assembly with in vitro proximity ligation data and whole-genome triplication in lettuce.</title>
        <authorList>
            <person name="Reyes-Chin-Wo S."/>
            <person name="Wang Z."/>
            <person name="Yang X."/>
            <person name="Kozik A."/>
            <person name="Arikit S."/>
            <person name="Song C."/>
            <person name="Xia L."/>
            <person name="Froenicke L."/>
            <person name="Lavelle D.O."/>
            <person name="Truco M.J."/>
            <person name="Xia R."/>
            <person name="Zhu S."/>
            <person name="Xu C."/>
            <person name="Xu H."/>
            <person name="Xu X."/>
            <person name="Cox K."/>
            <person name="Korf I."/>
            <person name="Meyers B.C."/>
            <person name="Michelmore R.W."/>
        </authorList>
    </citation>
    <scope>NUCLEOTIDE SEQUENCE [LARGE SCALE GENOMIC DNA]</scope>
    <source>
        <strain evidence="4">cv. Salinas</strain>
        <tissue evidence="3">Seedlings</tissue>
    </source>
</reference>
<dbReference type="AlphaFoldDB" id="A0A9R1URX9"/>
<evidence type="ECO:0000313" key="3">
    <source>
        <dbReference type="EMBL" id="KAJ0192027.1"/>
    </source>
</evidence>
<proteinExistence type="predicted"/>
<evidence type="ECO:0008006" key="5">
    <source>
        <dbReference type="Google" id="ProtNLM"/>
    </source>
</evidence>
<feature type="chain" id="PRO_5040418270" description="Ubiquitin-like protease family profile domain-containing protein" evidence="2">
    <location>
        <begin position="20"/>
        <end position="679"/>
    </location>
</feature>
<dbReference type="PANTHER" id="PTHR34835:SF90">
    <property type="entry name" value="AMINOTRANSFERASE-LIKE PLANT MOBILE DOMAIN-CONTAINING PROTEIN"/>
    <property type="match status" value="1"/>
</dbReference>
<evidence type="ECO:0000256" key="2">
    <source>
        <dbReference type="SAM" id="SignalP"/>
    </source>
</evidence>
<organism evidence="3 4">
    <name type="scientific">Lactuca sativa</name>
    <name type="common">Garden lettuce</name>
    <dbReference type="NCBI Taxonomy" id="4236"/>
    <lineage>
        <taxon>Eukaryota</taxon>
        <taxon>Viridiplantae</taxon>
        <taxon>Streptophyta</taxon>
        <taxon>Embryophyta</taxon>
        <taxon>Tracheophyta</taxon>
        <taxon>Spermatophyta</taxon>
        <taxon>Magnoliopsida</taxon>
        <taxon>eudicotyledons</taxon>
        <taxon>Gunneridae</taxon>
        <taxon>Pentapetalae</taxon>
        <taxon>asterids</taxon>
        <taxon>campanulids</taxon>
        <taxon>Asterales</taxon>
        <taxon>Asteraceae</taxon>
        <taxon>Cichorioideae</taxon>
        <taxon>Cichorieae</taxon>
        <taxon>Lactucinae</taxon>
        <taxon>Lactuca</taxon>
    </lineage>
</organism>
<dbReference type="Proteomes" id="UP000235145">
    <property type="component" value="Unassembled WGS sequence"/>
</dbReference>
<name>A0A9R1URX9_LACSA</name>
<dbReference type="PANTHER" id="PTHR34835">
    <property type="entry name" value="OS07G0283600 PROTEIN-RELATED"/>
    <property type="match status" value="1"/>
</dbReference>
<dbReference type="EMBL" id="NBSK02000008">
    <property type="protein sequence ID" value="KAJ0192027.1"/>
    <property type="molecule type" value="Genomic_DNA"/>
</dbReference>
<feature type="compositionally biased region" description="Basic and acidic residues" evidence="1">
    <location>
        <begin position="306"/>
        <end position="316"/>
    </location>
</feature>
<evidence type="ECO:0000256" key="1">
    <source>
        <dbReference type="SAM" id="MobiDB-lite"/>
    </source>
</evidence>
<feature type="compositionally biased region" description="Basic and acidic residues" evidence="1">
    <location>
        <begin position="109"/>
        <end position="123"/>
    </location>
</feature>
<dbReference type="InterPro" id="IPR038765">
    <property type="entry name" value="Papain-like_cys_pep_sf"/>
</dbReference>